<feature type="transmembrane region" description="Helical" evidence="12">
    <location>
        <begin position="207"/>
        <end position="226"/>
    </location>
</feature>
<keyword evidence="8" id="KW-0249">Electron transport</keyword>
<keyword evidence="6 12" id="KW-0812">Transmembrane</keyword>
<organism evidence="13 14">
    <name type="scientific">Chitinophaga terrae</name>
    <name type="common">ex Kim and Jung 2007</name>
    <dbReference type="NCBI Taxonomy" id="408074"/>
    <lineage>
        <taxon>Bacteria</taxon>
        <taxon>Pseudomonadati</taxon>
        <taxon>Bacteroidota</taxon>
        <taxon>Chitinophagia</taxon>
        <taxon>Chitinophagales</taxon>
        <taxon>Chitinophagaceae</taxon>
        <taxon>Chitinophaga</taxon>
    </lineage>
</organism>
<evidence type="ECO:0000256" key="1">
    <source>
        <dbReference type="ARBA" id="ARBA00004651"/>
    </source>
</evidence>
<dbReference type="EMBL" id="FNRL01000011">
    <property type="protein sequence ID" value="SEA62360.1"/>
    <property type="molecule type" value="Genomic_DNA"/>
</dbReference>
<dbReference type="Proteomes" id="UP000199656">
    <property type="component" value="Unassembled WGS sequence"/>
</dbReference>
<evidence type="ECO:0000256" key="9">
    <source>
        <dbReference type="ARBA" id="ARBA00022989"/>
    </source>
</evidence>
<feature type="transmembrane region" description="Helical" evidence="12">
    <location>
        <begin position="124"/>
        <end position="144"/>
    </location>
</feature>
<comment type="subcellular location">
    <subcellularLocation>
        <location evidence="1">Cell membrane</location>
        <topology evidence="1">Multi-pass membrane protein</topology>
    </subcellularLocation>
</comment>
<comment type="similarity">
    <text evidence="2">Belongs to the cytochrome ubiquinol oxidase subunit 2 family.</text>
</comment>
<dbReference type="GO" id="GO:0070069">
    <property type="term" value="C:cytochrome complex"/>
    <property type="evidence" value="ECO:0007669"/>
    <property type="project" value="TreeGrafter"/>
</dbReference>
<keyword evidence="5" id="KW-0349">Heme</keyword>
<keyword evidence="14" id="KW-1185">Reference proteome</keyword>
<reference evidence="14" key="1">
    <citation type="submission" date="2016-10" db="EMBL/GenBank/DDBJ databases">
        <authorList>
            <person name="Varghese N."/>
            <person name="Submissions S."/>
        </authorList>
    </citation>
    <scope>NUCLEOTIDE SEQUENCE [LARGE SCALE GENOMIC DNA]</scope>
    <source>
        <strain evidence="14">DSM 23920</strain>
    </source>
</reference>
<sequence length="344" mass="38571">METILGLDLPTWWFLVIGGLITGYGVLDGFDLGAGSLHLFFNKEESRRLALNAIGPVWDGNEVWLVIAGGALFAGFPLVYGVVLSTFYIPFMLFLVALIFRAISIEFRSKEPWKWWRKMWDISYTVSSTAITLLLGLVLGNLIHGLPINKEHEFTGNLLTFFNPYAILIAVTTLSLFMLHGAIYLVMKTEHRLYTKLTVIVNNCSKFFILCFILTSMATLIYVPHMTARFKAYPELFAIPLGAVLTLLNIKRNIDARKYFTAFLFSCIITACLLILFAVGLFPNIVISTIDPAYSISIYAAASSAKSLKIMLLIAAIGTPMVIGYTTFLFWTFRGKVKLNEMSY</sequence>
<dbReference type="InterPro" id="IPR003317">
    <property type="entry name" value="Cyt-d_oxidase_su2"/>
</dbReference>
<feature type="transmembrane region" description="Helical" evidence="12">
    <location>
        <begin position="164"/>
        <end position="186"/>
    </location>
</feature>
<dbReference type="NCBIfam" id="TIGR00203">
    <property type="entry name" value="cydB"/>
    <property type="match status" value="1"/>
</dbReference>
<feature type="transmembrane region" description="Helical" evidence="12">
    <location>
        <begin position="232"/>
        <end position="250"/>
    </location>
</feature>
<evidence type="ECO:0000313" key="13">
    <source>
        <dbReference type="EMBL" id="SEA62360.1"/>
    </source>
</evidence>
<evidence type="ECO:0000256" key="7">
    <source>
        <dbReference type="ARBA" id="ARBA00022723"/>
    </source>
</evidence>
<evidence type="ECO:0000313" key="14">
    <source>
        <dbReference type="Proteomes" id="UP000199656"/>
    </source>
</evidence>
<protein>
    <submittedName>
        <fullName evidence="13">Cytochrome d ubiquinol oxidase subunit II</fullName>
    </submittedName>
</protein>
<dbReference type="PIRSF" id="PIRSF000267">
    <property type="entry name" value="Cyt_oxidse_sub2"/>
    <property type="match status" value="1"/>
</dbReference>
<dbReference type="STRING" id="408074.SAMN05660909_02708"/>
<keyword evidence="10" id="KW-0408">Iron</keyword>
<proteinExistence type="inferred from homology"/>
<dbReference type="PANTHER" id="PTHR43141">
    <property type="entry name" value="CYTOCHROME BD2 SUBUNIT II"/>
    <property type="match status" value="1"/>
</dbReference>
<dbReference type="GO" id="GO:0005886">
    <property type="term" value="C:plasma membrane"/>
    <property type="evidence" value="ECO:0007669"/>
    <property type="project" value="UniProtKB-SubCell"/>
</dbReference>
<dbReference type="GO" id="GO:0009055">
    <property type="term" value="F:electron transfer activity"/>
    <property type="evidence" value="ECO:0007669"/>
    <property type="project" value="TreeGrafter"/>
</dbReference>
<evidence type="ECO:0000256" key="6">
    <source>
        <dbReference type="ARBA" id="ARBA00022692"/>
    </source>
</evidence>
<keyword evidence="7" id="KW-0479">Metal-binding</keyword>
<evidence type="ECO:0000256" key="11">
    <source>
        <dbReference type="ARBA" id="ARBA00023136"/>
    </source>
</evidence>
<keyword evidence="3" id="KW-0813">Transport</keyword>
<keyword evidence="11 12" id="KW-0472">Membrane</keyword>
<name>A0A1H4CPT9_9BACT</name>
<dbReference type="OrthoDB" id="9776710at2"/>
<evidence type="ECO:0000256" key="3">
    <source>
        <dbReference type="ARBA" id="ARBA00022448"/>
    </source>
</evidence>
<dbReference type="RefSeq" id="WP_089762412.1">
    <property type="nucleotide sequence ID" value="NZ_BKAT01000016.1"/>
</dbReference>
<feature type="transmembrane region" description="Helical" evidence="12">
    <location>
        <begin position="86"/>
        <end position="103"/>
    </location>
</feature>
<keyword evidence="9 12" id="KW-1133">Transmembrane helix</keyword>
<evidence type="ECO:0000256" key="2">
    <source>
        <dbReference type="ARBA" id="ARBA00007543"/>
    </source>
</evidence>
<keyword evidence="4" id="KW-1003">Cell membrane</keyword>
<dbReference type="AlphaFoldDB" id="A0A1H4CPT9"/>
<gene>
    <name evidence="13" type="ORF">SAMN05660909_02708</name>
</gene>
<feature type="transmembrane region" description="Helical" evidence="12">
    <location>
        <begin position="262"/>
        <end position="290"/>
    </location>
</feature>
<dbReference type="Pfam" id="PF02322">
    <property type="entry name" value="Cyt_bd_oxida_II"/>
    <property type="match status" value="1"/>
</dbReference>
<feature type="transmembrane region" description="Helical" evidence="12">
    <location>
        <begin position="12"/>
        <end position="41"/>
    </location>
</feature>
<dbReference type="GO" id="GO:0019646">
    <property type="term" value="P:aerobic electron transport chain"/>
    <property type="evidence" value="ECO:0007669"/>
    <property type="project" value="TreeGrafter"/>
</dbReference>
<dbReference type="GO" id="GO:0046872">
    <property type="term" value="F:metal ion binding"/>
    <property type="evidence" value="ECO:0007669"/>
    <property type="project" value="UniProtKB-KW"/>
</dbReference>
<evidence type="ECO:0000256" key="10">
    <source>
        <dbReference type="ARBA" id="ARBA00023004"/>
    </source>
</evidence>
<accession>A0A1H4CPT9</accession>
<evidence type="ECO:0000256" key="8">
    <source>
        <dbReference type="ARBA" id="ARBA00022982"/>
    </source>
</evidence>
<evidence type="ECO:0000256" key="5">
    <source>
        <dbReference type="ARBA" id="ARBA00022617"/>
    </source>
</evidence>
<feature type="transmembrane region" description="Helical" evidence="12">
    <location>
        <begin position="310"/>
        <end position="333"/>
    </location>
</feature>
<evidence type="ECO:0000256" key="12">
    <source>
        <dbReference type="SAM" id="Phobius"/>
    </source>
</evidence>
<dbReference type="PANTHER" id="PTHR43141:SF5">
    <property type="entry name" value="CYTOCHROME BD-I UBIQUINOL OXIDASE SUBUNIT 2"/>
    <property type="match status" value="1"/>
</dbReference>
<evidence type="ECO:0000256" key="4">
    <source>
        <dbReference type="ARBA" id="ARBA00022475"/>
    </source>
</evidence>
<dbReference type="GO" id="GO:0016682">
    <property type="term" value="F:oxidoreductase activity, acting on diphenols and related substances as donors, oxygen as acceptor"/>
    <property type="evidence" value="ECO:0007669"/>
    <property type="project" value="TreeGrafter"/>
</dbReference>